<protein>
    <submittedName>
        <fullName evidence="1">Uncharacterized protein</fullName>
    </submittedName>
</protein>
<dbReference type="Proteomes" id="UP001374579">
    <property type="component" value="Unassembled WGS sequence"/>
</dbReference>
<name>A0AAN9B7Z7_9CAEN</name>
<comment type="caution">
    <text evidence="1">The sequence shown here is derived from an EMBL/GenBank/DDBJ whole genome shotgun (WGS) entry which is preliminary data.</text>
</comment>
<reference evidence="1 2" key="1">
    <citation type="submission" date="2024-02" db="EMBL/GenBank/DDBJ databases">
        <title>Chromosome-scale genome assembly of the rough periwinkle Littorina saxatilis.</title>
        <authorList>
            <person name="De Jode A."/>
            <person name="Faria R."/>
            <person name="Formenti G."/>
            <person name="Sims Y."/>
            <person name="Smith T.P."/>
            <person name="Tracey A."/>
            <person name="Wood J.M.D."/>
            <person name="Zagrodzka Z.B."/>
            <person name="Johannesson K."/>
            <person name="Butlin R.K."/>
            <person name="Leder E.H."/>
        </authorList>
    </citation>
    <scope>NUCLEOTIDE SEQUENCE [LARGE SCALE GENOMIC DNA]</scope>
    <source>
        <strain evidence="1">Snail1</strain>
        <tissue evidence="1">Muscle</tissue>
    </source>
</reference>
<dbReference type="AlphaFoldDB" id="A0AAN9B7Z7"/>
<dbReference type="EMBL" id="JBAMIC010000012">
    <property type="protein sequence ID" value="KAK7099594.1"/>
    <property type="molecule type" value="Genomic_DNA"/>
</dbReference>
<evidence type="ECO:0000313" key="1">
    <source>
        <dbReference type="EMBL" id="KAK7099594.1"/>
    </source>
</evidence>
<gene>
    <name evidence="1" type="ORF">V1264_003709</name>
</gene>
<organism evidence="1 2">
    <name type="scientific">Littorina saxatilis</name>
    <dbReference type="NCBI Taxonomy" id="31220"/>
    <lineage>
        <taxon>Eukaryota</taxon>
        <taxon>Metazoa</taxon>
        <taxon>Spiralia</taxon>
        <taxon>Lophotrochozoa</taxon>
        <taxon>Mollusca</taxon>
        <taxon>Gastropoda</taxon>
        <taxon>Caenogastropoda</taxon>
        <taxon>Littorinimorpha</taxon>
        <taxon>Littorinoidea</taxon>
        <taxon>Littorinidae</taxon>
        <taxon>Littorina</taxon>
    </lineage>
</organism>
<sequence>MTTRAGTLLVIGDELLSSGVLCLTGGHDLANTPLLTFPASTQSQLQVWTSEQLEKLLRHYVTWLSVTSHVHTVACLADLQHASKDVINVFVEALEKVEVT</sequence>
<proteinExistence type="predicted"/>
<evidence type="ECO:0000313" key="2">
    <source>
        <dbReference type="Proteomes" id="UP001374579"/>
    </source>
</evidence>
<keyword evidence="2" id="KW-1185">Reference proteome</keyword>
<accession>A0AAN9B7Z7</accession>